<evidence type="ECO:0000256" key="2">
    <source>
        <dbReference type="ARBA" id="ARBA00022448"/>
    </source>
</evidence>
<sequence>MYTKIEFNPENTYKKAVNSLPYHLHPILNLNSSGKINNEKKIQKEIMDLLKIPFVKVEPDFKHIPEQKFTSNCFPQKISSSICQSLKYQNSGNREEEVNFEQNVDFLAKAQNIFINRITFTINKNLTFENNEPINKDTIKNSIKAYLNKDKNKMSSENKSYFWILKLKKALNYYNNPKFLQNDKLIFFEEDAKDPFSFSLIFEKEYVCDNSLMDMIKWMNELIWFPNEILQKKSNFDTYGTPQNPFISYGYYIIDQYIPEKGLLLHKRKSFGDHLKIQNIFYKVYQDEQEKINDFQNKLLNELELLKAPGVNEYQNVYLIPENKITILAFNQGQRHDANLMMDKDFKKEISSIVSDYRFKNVLQQIMKQKNIIINNSRFSSINNKSNFLNQTEVVNSPSPIIIDIKKTLQESYLSWKDLNPLTDLIILDLVICGNDLQKKEIANTIKQELENALNLDDFKKIEINIKNAAFNERAGVFLEEFQKSYDLLITDVFYEKNPQTLIPFYLSLLEKTNLSDKLIFNFSATEERKQVLAQNLQMPQINDLNAEQIQQCFENYQKQKHKITNSQHLHILSDFYKTLEEFIKNEFIDKYQSIYILSENYKYMAYQHLSSDYFDYYEPLDFIKLQYFVLTTESNSL</sequence>
<organism evidence="5 6">
    <name type="scientific">Candidatus Phytoplasma meliae</name>
    <dbReference type="NCBI Taxonomy" id="1848402"/>
    <lineage>
        <taxon>Bacteria</taxon>
        <taxon>Bacillati</taxon>
        <taxon>Mycoplasmatota</taxon>
        <taxon>Mollicutes</taxon>
        <taxon>Acholeplasmatales</taxon>
        <taxon>Acholeplasmataceae</taxon>
        <taxon>Candidatus Phytoplasma</taxon>
        <taxon>16SrXIII (Mexican periwinkle virescence group)</taxon>
    </lineage>
</organism>
<dbReference type="Gene3D" id="3.10.105.10">
    <property type="entry name" value="Dipeptide-binding Protein, Domain 3"/>
    <property type="match status" value="1"/>
</dbReference>
<dbReference type="InterPro" id="IPR000914">
    <property type="entry name" value="SBP_5_dom"/>
</dbReference>
<dbReference type="PANTHER" id="PTHR30290">
    <property type="entry name" value="PERIPLASMIC BINDING COMPONENT OF ABC TRANSPORTER"/>
    <property type="match status" value="1"/>
</dbReference>
<keyword evidence="6" id="KW-1185">Reference proteome</keyword>
<evidence type="ECO:0000313" key="6">
    <source>
        <dbReference type="Proteomes" id="UP001195571"/>
    </source>
</evidence>
<dbReference type="EMBL" id="JACAOD020000011">
    <property type="protein sequence ID" value="MBP5836082.1"/>
    <property type="molecule type" value="Genomic_DNA"/>
</dbReference>
<evidence type="ECO:0000313" key="5">
    <source>
        <dbReference type="EMBL" id="MBP5836082.1"/>
    </source>
</evidence>
<accession>A0ABS5CYN6</accession>
<gene>
    <name evidence="5" type="ORF">CHTY_002475</name>
</gene>
<keyword evidence="3" id="KW-0732">Signal</keyword>
<keyword evidence="2" id="KW-0813">Transport</keyword>
<dbReference type="PANTHER" id="PTHR30290:SF9">
    <property type="entry name" value="OLIGOPEPTIDE-BINDING PROTEIN APPA"/>
    <property type="match status" value="1"/>
</dbReference>
<comment type="similarity">
    <text evidence="1">Belongs to the bacterial solute-binding protein 5 family.</text>
</comment>
<dbReference type="SUPFAM" id="SSF53850">
    <property type="entry name" value="Periplasmic binding protein-like II"/>
    <property type="match status" value="1"/>
</dbReference>
<dbReference type="RefSeq" id="WP_203552347.1">
    <property type="nucleotide sequence ID" value="NZ_JACAOD020000011.1"/>
</dbReference>
<dbReference type="Gene3D" id="3.90.76.10">
    <property type="entry name" value="Dipeptide-binding Protein, Domain 1"/>
    <property type="match status" value="1"/>
</dbReference>
<evidence type="ECO:0000256" key="1">
    <source>
        <dbReference type="ARBA" id="ARBA00005695"/>
    </source>
</evidence>
<dbReference type="InterPro" id="IPR039424">
    <property type="entry name" value="SBP_5"/>
</dbReference>
<name>A0ABS5CYN6_9MOLU</name>
<proteinExistence type="inferred from homology"/>
<evidence type="ECO:0000259" key="4">
    <source>
        <dbReference type="Pfam" id="PF00496"/>
    </source>
</evidence>
<comment type="caution">
    <text evidence="5">The sequence shown here is derived from an EMBL/GenBank/DDBJ whole genome shotgun (WGS) entry which is preliminary data.</text>
</comment>
<evidence type="ECO:0000256" key="3">
    <source>
        <dbReference type="ARBA" id="ARBA00022729"/>
    </source>
</evidence>
<dbReference type="Gene3D" id="3.40.190.10">
    <property type="entry name" value="Periplasmic binding protein-like II"/>
    <property type="match status" value="1"/>
</dbReference>
<dbReference type="Proteomes" id="UP001195571">
    <property type="component" value="Unassembled WGS sequence"/>
</dbReference>
<reference evidence="5" key="1">
    <citation type="submission" date="2021-04" db="EMBL/GenBank/DDBJ databases">
        <title>Genomic features of Candidatus Phytoplasma meliae isolate ChTYXIII (1SrXIII-G).</title>
        <authorList>
            <person name="Fernandez F.D."/>
            <person name="Conci L.R."/>
        </authorList>
    </citation>
    <scope>NUCLEOTIDE SEQUENCE [LARGE SCALE GENOMIC DNA]</scope>
    <source>
        <strain evidence="5">ChTYXIII-Mo</strain>
    </source>
</reference>
<feature type="domain" description="Solute-binding protein family 5" evidence="4">
    <location>
        <begin position="118"/>
        <end position="338"/>
    </location>
</feature>
<dbReference type="Pfam" id="PF00496">
    <property type="entry name" value="SBP_bac_5"/>
    <property type="match status" value="1"/>
</dbReference>
<protein>
    <recommendedName>
        <fullName evidence="4">Solute-binding protein family 5 domain-containing protein</fullName>
    </recommendedName>
</protein>